<protein>
    <submittedName>
        <fullName evidence="1">5eda96f5-61db-4f88-847b-fa7126b34140</fullName>
    </submittedName>
</protein>
<keyword evidence="2" id="KW-1185">Reference proteome</keyword>
<evidence type="ECO:0000313" key="2">
    <source>
        <dbReference type="Proteomes" id="UP000624404"/>
    </source>
</evidence>
<proteinExistence type="predicted"/>
<name>A0A8H2ZTM8_9HELO</name>
<dbReference type="Proteomes" id="UP000624404">
    <property type="component" value="Unassembled WGS sequence"/>
</dbReference>
<dbReference type="EMBL" id="CAJHIA010000017">
    <property type="protein sequence ID" value="CAD6446070.1"/>
    <property type="molecule type" value="Genomic_DNA"/>
</dbReference>
<comment type="caution">
    <text evidence="1">The sequence shown here is derived from an EMBL/GenBank/DDBJ whole genome shotgun (WGS) entry which is preliminary data.</text>
</comment>
<evidence type="ECO:0000313" key="1">
    <source>
        <dbReference type="EMBL" id="CAD6446070.1"/>
    </source>
</evidence>
<reference evidence="1" key="1">
    <citation type="submission" date="2020-10" db="EMBL/GenBank/DDBJ databases">
        <authorList>
            <person name="Kusch S."/>
        </authorList>
    </citation>
    <scope>NUCLEOTIDE SEQUENCE</scope>
    <source>
        <strain evidence="1">SwB9</strain>
    </source>
</reference>
<organism evidence="1 2">
    <name type="scientific">Sclerotinia trifoliorum</name>
    <dbReference type="NCBI Taxonomy" id="28548"/>
    <lineage>
        <taxon>Eukaryota</taxon>
        <taxon>Fungi</taxon>
        <taxon>Dikarya</taxon>
        <taxon>Ascomycota</taxon>
        <taxon>Pezizomycotina</taxon>
        <taxon>Leotiomycetes</taxon>
        <taxon>Helotiales</taxon>
        <taxon>Sclerotiniaceae</taxon>
        <taxon>Sclerotinia</taxon>
    </lineage>
</organism>
<sequence>MSTSFLETPKLDTGLIQFSGLVIHLMISSTWLTQLLTSFVSKFLLSKDTTQQALLVWYNTFRKEATFRYVLVNLAKLLNVQSHRYFKFISRTNISHPGHCIMMHKRFFWLDLCPGPGQSRPVNA</sequence>
<accession>A0A8H2ZTM8</accession>
<gene>
    <name evidence="1" type="ORF">SCLTRI_LOCUS5783</name>
</gene>
<dbReference type="AlphaFoldDB" id="A0A8H2ZTM8"/>